<proteinExistence type="predicted"/>
<name>A0A1E3KZ40_9BACL</name>
<comment type="caution">
    <text evidence="1">The sequence shown here is derived from an EMBL/GenBank/DDBJ whole genome shotgun (WGS) entry which is preliminary data.</text>
</comment>
<reference evidence="1 2" key="1">
    <citation type="submission" date="2016-08" db="EMBL/GenBank/DDBJ databases">
        <title>Genome sequencing of Paenibacillus sp. TI45-13ar, isolated from Korean traditional nuruk.</title>
        <authorList>
            <person name="Kim S.-J."/>
        </authorList>
    </citation>
    <scope>NUCLEOTIDE SEQUENCE [LARGE SCALE GENOMIC DNA]</scope>
    <source>
        <strain evidence="1 2">TI45-13ar</strain>
    </source>
</reference>
<evidence type="ECO:0000313" key="1">
    <source>
        <dbReference type="EMBL" id="ODP26673.1"/>
    </source>
</evidence>
<evidence type="ECO:0000313" key="2">
    <source>
        <dbReference type="Proteomes" id="UP000094578"/>
    </source>
</evidence>
<sequence length="35" mass="3972">MKEKLYKISLKLMIVVLVTYKANEILTTMGHGFGT</sequence>
<dbReference type="Proteomes" id="UP000094578">
    <property type="component" value="Unassembled WGS sequence"/>
</dbReference>
<gene>
    <name evidence="1" type="ORF">PTI45_03991</name>
</gene>
<accession>A0A1E3KZ40</accession>
<organism evidence="1 2">
    <name type="scientific">Paenibacillus nuruki</name>
    <dbReference type="NCBI Taxonomy" id="1886670"/>
    <lineage>
        <taxon>Bacteria</taxon>
        <taxon>Bacillati</taxon>
        <taxon>Bacillota</taxon>
        <taxon>Bacilli</taxon>
        <taxon>Bacillales</taxon>
        <taxon>Paenibacillaceae</taxon>
        <taxon>Paenibacillus</taxon>
    </lineage>
</organism>
<keyword evidence="2" id="KW-1185">Reference proteome</keyword>
<dbReference type="AlphaFoldDB" id="A0A1E3KZ40"/>
<dbReference type="EMBL" id="MDER01000081">
    <property type="protein sequence ID" value="ODP26673.1"/>
    <property type="molecule type" value="Genomic_DNA"/>
</dbReference>
<protein>
    <submittedName>
        <fullName evidence="1">Uncharacterized protein</fullName>
    </submittedName>
</protein>